<sequence length="566" mass="65773">MHRNTMKWNSTAHGLMATATSKGEDKVDHCLFCSGDRKSYSCRVGSAYKRKELLRRRGLCFFCLGKHTSRQCFRRRFCNRCRGQHNQAICFKVENKTNVSHMESLENKSEEGGAVAESQVLSTISERKSQCVLLQTCDVKIRNDTKVTRARLLLDNGSMRSFVDKDIACKLKLPVIRRGSLSVFTFGNKSPIKKTFDVVRIVLENRGKLDFSVKIEALVTEQISGSDLPPSNLKAEIKFWELESLGIAENEFSEPSNGSVLQRFESEIQYQNSRYRVRLQWKSDKKYILSDNKKVAERRFERLRRRFVRNPELYKSYQAILHDYLQQKIIELVPNTCDTEQITFYLPHREVVRNDQSSRKFRVVFDASSHDVGEASLNDCLHIGTNLYPDIFDLLLRFRLYPLAFTANIKQAFLQIEVDEKDRDVSRFLFTDDPTDGSKSPQIYRFTRVLFGVRSSPFMLAATVRHHLRKYQGIYPETSEFLNNCIYVDEIIGGHQNTEDAYRTSTECMHIFREAGMTLHKWQTNSEELRKLWIKEDMISGDSSQVVEPSRLPFKMLGVSWNKREN</sequence>
<reference evidence="2 3" key="1">
    <citation type="journal article" date="2019" name="Sci. Rep.">
        <title>Orb-weaving spider Araneus ventricosus genome elucidates the spidroin gene catalogue.</title>
        <authorList>
            <person name="Kono N."/>
            <person name="Nakamura H."/>
            <person name="Ohtoshi R."/>
            <person name="Moran D.A.P."/>
            <person name="Shinohara A."/>
            <person name="Yoshida Y."/>
            <person name="Fujiwara M."/>
            <person name="Mori M."/>
            <person name="Tomita M."/>
            <person name="Arakawa K."/>
        </authorList>
    </citation>
    <scope>NUCLEOTIDE SEQUENCE [LARGE SCALE GENOMIC DNA]</scope>
</reference>
<dbReference type="OrthoDB" id="8046937at2759"/>
<evidence type="ECO:0000313" key="3">
    <source>
        <dbReference type="Proteomes" id="UP000499080"/>
    </source>
</evidence>
<comment type="caution">
    <text evidence="2">The sequence shown here is derived from an EMBL/GenBank/DDBJ whole genome shotgun (WGS) entry which is preliminary data.</text>
</comment>
<dbReference type="PANTHER" id="PTHR47331">
    <property type="entry name" value="PHD-TYPE DOMAIN-CONTAINING PROTEIN"/>
    <property type="match status" value="1"/>
</dbReference>
<evidence type="ECO:0000313" key="2">
    <source>
        <dbReference type="EMBL" id="GBM46195.1"/>
    </source>
</evidence>
<dbReference type="GO" id="GO:0071897">
    <property type="term" value="P:DNA biosynthetic process"/>
    <property type="evidence" value="ECO:0007669"/>
    <property type="project" value="UniProtKB-ARBA"/>
</dbReference>
<dbReference type="InterPro" id="IPR000477">
    <property type="entry name" value="RT_dom"/>
</dbReference>
<dbReference type="Proteomes" id="UP000499080">
    <property type="component" value="Unassembled WGS sequence"/>
</dbReference>
<name>A0A4Y2G0I7_ARAVE</name>
<dbReference type="Gene3D" id="3.10.10.10">
    <property type="entry name" value="HIV Type 1 Reverse Transcriptase, subunit A, domain 1"/>
    <property type="match status" value="1"/>
</dbReference>
<organism evidence="2 3">
    <name type="scientific">Araneus ventricosus</name>
    <name type="common">Orbweaver spider</name>
    <name type="synonym">Epeira ventricosa</name>
    <dbReference type="NCBI Taxonomy" id="182803"/>
    <lineage>
        <taxon>Eukaryota</taxon>
        <taxon>Metazoa</taxon>
        <taxon>Ecdysozoa</taxon>
        <taxon>Arthropoda</taxon>
        <taxon>Chelicerata</taxon>
        <taxon>Arachnida</taxon>
        <taxon>Araneae</taxon>
        <taxon>Araneomorphae</taxon>
        <taxon>Entelegynae</taxon>
        <taxon>Araneoidea</taxon>
        <taxon>Araneidae</taxon>
        <taxon>Araneus</taxon>
    </lineage>
</organism>
<dbReference type="EMBL" id="BGPR01001127">
    <property type="protein sequence ID" value="GBM46195.1"/>
    <property type="molecule type" value="Genomic_DNA"/>
</dbReference>
<dbReference type="InterPro" id="IPR043502">
    <property type="entry name" value="DNA/RNA_pol_sf"/>
</dbReference>
<keyword evidence="3" id="KW-1185">Reference proteome</keyword>
<dbReference type="InterPro" id="IPR043128">
    <property type="entry name" value="Rev_trsase/Diguanyl_cyclase"/>
</dbReference>
<dbReference type="SUPFAM" id="SSF56672">
    <property type="entry name" value="DNA/RNA polymerases"/>
    <property type="match status" value="1"/>
</dbReference>
<proteinExistence type="predicted"/>
<dbReference type="Pfam" id="PF00078">
    <property type="entry name" value="RVT_1"/>
    <property type="match status" value="1"/>
</dbReference>
<dbReference type="AlphaFoldDB" id="A0A4Y2G0I7"/>
<dbReference type="Gene3D" id="3.30.70.270">
    <property type="match status" value="1"/>
</dbReference>
<evidence type="ECO:0000259" key="1">
    <source>
        <dbReference type="Pfam" id="PF00078"/>
    </source>
</evidence>
<protein>
    <recommendedName>
        <fullName evidence="1">Reverse transcriptase domain-containing protein</fullName>
    </recommendedName>
</protein>
<feature type="domain" description="Reverse transcriptase" evidence="1">
    <location>
        <begin position="403"/>
        <end position="521"/>
    </location>
</feature>
<gene>
    <name evidence="2" type="ORF">AVEN_270208_1</name>
</gene>
<dbReference type="PANTHER" id="PTHR47331:SF5">
    <property type="entry name" value="RIBONUCLEASE H"/>
    <property type="match status" value="1"/>
</dbReference>
<accession>A0A4Y2G0I7</accession>